<dbReference type="GO" id="GO:0034703">
    <property type="term" value="C:cation channel complex"/>
    <property type="evidence" value="ECO:0007669"/>
    <property type="project" value="TreeGrafter"/>
</dbReference>
<comment type="caution">
    <text evidence="5">The sequence shown here is derived from an EMBL/GenBank/DDBJ whole genome shotgun (WGS) entry which is preliminary data.</text>
</comment>
<dbReference type="GO" id="GO:0005886">
    <property type="term" value="C:plasma membrane"/>
    <property type="evidence" value="ECO:0007669"/>
    <property type="project" value="TreeGrafter"/>
</dbReference>
<keyword evidence="6" id="KW-1185">Reference proteome</keyword>
<dbReference type="PANTHER" id="PTHR10117">
    <property type="entry name" value="TRANSIENT RECEPTOR POTENTIAL CHANNEL"/>
    <property type="match status" value="1"/>
</dbReference>
<evidence type="ECO:0000256" key="4">
    <source>
        <dbReference type="SAM" id="MobiDB-lite"/>
    </source>
</evidence>
<feature type="region of interest" description="Disordered" evidence="4">
    <location>
        <begin position="236"/>
        <end position="263"/>
    </location>
</feature>
<keyword evidence="2" id="KW-0406">Ion transport</keyword>
<sequence length="516" mass="57388">NHADTEWKFARSKLWVGYFDEGSTLPPPLNTIVSPKSIFRFIYSLFKLFRRCFLACCHRGRVQSEQYTTSVSPVTWDHVTSMTDQSRPMPAWSDVAGHQCPVNGGDGHRAEGIDVRIVDKTVMCRLVRRYIHQSKKTMRQDGVNEDDLLEIKQDISSLRYELREDRKREVARTIGHLEGLKRELLEELNKQFTNTKQMLAAQQTPFPGTTRPVNVLPGSANESPLPRTHPPTAVLKSAASESNRTGGPIKSYSLSHGPDQPPTCSLSYGRETQHIYDEIKQLALMNTAYEGPYGNGGQMLERHIPIHAYAQLKYDILIGVRSEIQQLLQELKTPTTTELQQRPVVPERSSGSTVEDSQSRQYSTTEGIVEEQKRDTSETSSCTSVRIHPMVRTKQIPSSVTDVHRGSTSKSHQPPRPLIRQSRRSVSPADPERMTEDQTAIHATPGTATALTVSTTRVTTTVSTSPISGGSDICNATTTAILPGSVTNLSRARIDSRSSRFISQGTVQDSDPKPSV</sequence>
<evidence type="ECO:0000313" key="6">
    <source>
        <dbReference type="Proteomes" id="UP000728185"/>
    </source>
</evidence>
<proteinExistence type="predicted"/>
<evidence type="ECO:0000256" key="1">
    <source>
        <dbReference type="ARBA" id="ARBA00022448"/>
    </source>
</evidence>
<keyword evidence="1" id="KW-0813">Transport</keyword>
<evidence type="ECO:0000256" key="3">
    <source>
        <dbReference type="ARBA" id="ARBA00023303"/>
    </source>
</evidence>
<name>A0A8E0RJM4_9TREM</name>
<dbReference type="Proteomes" id="UP000728185">
    <property type="component" value="Unassembled WGS sequence"/>
</dbReference>
<dbReference type="GO" id="GO:0015279">
    <property type="term" value="F:store-operated calcium channel activity"/>
    <property type="evidence" value="ECO:0007669"/>
    <property type="project" value="TreeGrafter"/>
</dbReference>
<accession>A0A8E0RJM4</accession>
<dbReference type="EMBL" id="LUCM01010957">
    <property type="protein sequence ID" value="KAA0184710.1"/>
    <property type="molecule type" value="Genomic_DNA"/>
</dbReference>
<feature type="non-terminal residue" evidence="5">
    <location>
        <position position="1"/>
    </location>
</feature>
<keyword evidence="3" id="KW-0407">Ion channel</keyword>
<dbReference type="GO" id="GO:0007338">
    <property type="term" value="P:single fertilization"/>
    <property type="evidence" value="ECO:0007669"/>
    <property type="project" value="TreeGrafter"/>
</dbReference>
<gene>
    <name evidence="5" type="ORF">FBUS_00696</name>
</gene>
<dbReference type="AlphaFoldDB" id="A0A8E0RJM4"/>
<evidence type="ECO:0000313" key="5">
    <source>
        <dbReference type="EMBL" id="KAA0184710.1"/>
    </source>
</evidence>
<dbReference type="InterPro" id="IPR002153">
    <property type="entry name" value="TRPC_channel"/>
</dbReference>
<feature type="compositionally biased region" description="Polar residues" evidence="4">
    <location>
        <begin position="395"/>
        <end position="412"/>
    </location>
</feature>
<reference evidence="5" key="1">
    <citation type="submission" date="2019-05" db="EMBL/GenBank/DDBJ databases">
        <title>Annotation for the trematode Fasciolopsis buski.</title>
        <authorList>
            <person name="Choi Y.-J."/>
        </authorList>
    </citation>
    <scope>NUCLEOTIDE SEQUENCE</scope>
    <source>
        <strain evidence="5">HT</strain>
        <tissue evidence="5">Whole worm</tissue>
    </source>
</reference>
<protein>
    <submittedName>
        <fullName evidence="5">Transient-receptor-potential protein</fullName>
    </submittedName>
</protein>
<feature type="region of interest" description="Disordered" evidence="4">
    <location>
        <begin position="336"/>
        <end position="440"/>
    </location>
</feature>
<dbReference type="GO" id="GO:0070679">
    <property type="term" value="F:inositol 1,4,5 trisphosphate binding"/>
    <property type="evidence" value="ECO:0007669"/>
    <property type="project" value="TreeGrafter"/>
</dbReference>
<dbReference type="PANTHER" id="PTHR10117:SF80">
    <property type="entry name" value="TRANSIENT-RECEPTOR-POTENTIAL-LIKE PROTEIN"/>
    <property type="match status" value="1"/>
</dbReference>
<feature type="compositionally biased region" description="Polar residues" evidence="4">
    <location>
        <begin position="349"/>
        <end position="366"/>
    </location>
</feature>
<organism evidence="5 6">
    <name type="scientific">Fasciolopsis buskii</name>
    <dbReference type="NCBI Taxonomy" id="27845"/>
    <lineage>
        <taxon>Eukaryota</taxon>
        <taxon>Metazoa</taxon>
        <taxon>Spiralia</taxon>
        <taxon>Lophotrochozoa</taxon>
        <taxon>Platyhelminthes</taxon>
        <taxon>Trematoda</taxon>
        <taxon>Digenea</taxon>
        <taxon>Plagiorchiida</taxon>
        <taxon>Echinostomata</taxon>
        <taxon>Echinostomatoidea</taxon>
        <taxon>Fasciolidae</taxon>
        <taxon>Fasciolopsis</taxon>
    </lineage>
</organism>
<evidence type="ECO:0000256" key="2">
    <source>
        <dbReference type="ARBA" id="ARBA00023065"/>
    </source>
</evidence>
<dbReference type="OrthoDB" id="2373987at2759"/>
<dbReference type="GO" id="GO:0051480">
    <property type="term" value="P:regulation of cytosolic calcium ion concentration"/>
    <property type="evidence" value="ECO:0007669"/>
    <property type="project" value="TreeGrafter"/>
</dbReference>